<name>A0A4R5DHU4_9BACT</name>
<comment type="caution">
    <text evidence="1">The sequence shown here is derived from an EMBL/GenBank/DDBJ whole genome shotgun (WGS) entry which is preliminary data.</text>
</comment>
<organism evidence="1 2">
    <name type="scientific">Dyadobacter psychrotolerans</name>
    <dbReference type="NCBI Taxonomy" id="2541721"/>
    <lineage>
        <taxon>Bacteria</taxon>
        <taxon>Pseudomonadati</taxon>
        <taxon>Bacteroidota</taxon>
        <taxon>Cytophagia</taxon>
        <taxon>Cytophagales</taxon>
        <taxon>Spirosomataceae</taxon>
        <taxon>Dyadobacter</taxon>
    </lineage>
</organism>
<evidence type="ECO:0000313" key="1">
    <source>
        <dbReference type="EMBL" id="TDE12847.1"/>
    </source>
</evidence>
<proteinExistence type="predicted"/>
<evidence type="ECO:0000313" key="2">
    <source>
        <dbReference type="Proteomes" id="UP000294850"/>
    </source>
</evidence>
<dbReference type="EMBL" id="SMFL01000008">
    <property type="protein sequence ID" value="TDE12847.1"/>
    <property type="molecule type" value="Genomic_DNA"/>
</dbReference>
<keyword evidence="2" id="KW-1185">Reference proteome</keyword>
<accession>A0A4R5DHU4</accession>
<dbReference type="OrthoDB" id="965249at2"/>
<protein>
    <submittedName>
        <fullName evidence="1">Uncharacterized protein</fullName>
    </submittedName>
</protein>
<dbReference type="AlphaFoldDB" id="A0A4R5DHU4"/>
<dbReference type="Proteomes" id="UP000294850">
    <property type="component" value="Unassembled WGS sequence"/>
</dbReference>
<sequence length="117" mass="14024">MKQWLSGESENQTKLHSVLQLHEDSLYVVVKLNVMFYITVIDDLGKVLTELEELDYESFIIRCYNFREDRSLDFLQVYYSEDTGKKHRLSSETLNEMIESWLDPDFMFTMGYPLPHW</sequence>
<dbReference type="RefSeq" id="WP_131960267.1">
    <property type="nucleotide sequence ID" value="NZ_SMFL01000008.1"/>
</dbReference>
<gene>
    <name evidence="1" type="ORF">E0F88_21110</name>
</gene>
<reference evidence="1 2" key="1">
    <citation type="submission" date="2019-03" db="EMBL/GenBank/DDBJ databases">
        <title>Dyadobacter AR-3-6 sp. nov., isolated from arctic soil.</title>
        <authorList>
            <person name="Chaudhary D.K."/>
        </authorList>
    </citation>
    <scope>NUCLEOTIDE SEQUENCE [LARGE SCALE GENOMIC DNA]</scope>
    <source>
        <strain evidence="1 2">AR-3-6</strain>
    </source>
</reference>